<feature type="domain" description="HTH tetR-type" evidence="2">
    <location>
        <begin position="9"/>
        <end position="69"/>
    </location>
</feature>
<dbReference type="AlphaFoldDB" id="A0A645BBQ0"/>
<keyword evidence="1" id="KW-0238">DNA-binding</keyword>
<accession>A0A645BBQ0</accession>
<dbReference type="PANTHER" id="PTHR43479">
    <property type="entry name" value="ACREF/ENVCD OPERON REPRESSOR-RELATED"/>
    <property type="match status" value="1"/>
</dbReference>
<dbReference type="GO" id="GO:0003677">
    <property type="term" value="F:DNA binding"/>
    <property type="evidence" value="ECO:0007669"/>
    <property type="project" value="UniProtKB-KW"/>
</dbReference>
<dbReference type="InterPro" id="IPR001647">
    <property type="entry name" value="HTH_TetR"/>
</dbReference>
<dbReference type="PROSITE" id="PS50977">
    <property type="entry name" value="HTH_TETR_2"/>
    <property type="match status" value="1"/>
</dbReference>
<protein>
    <recommendedName>
        <fullName evidence="2">HTH tetR-type domain-containing protein</fullName>
    </recommendedName>
</protein>
<dbReference type="Pfam" id="PF00440">
    <property type="entry name" value="TetR_N"/>
    <property type="match status" value="1"/>
</dbReference>
<evidence type="ECO:0000259" key="2">
    <source>
        <dbReference type="PROSITE" id="PS50977"/>
    </source>
</evidence>
<dbReference type="SUPFAM" id="SSF46689">
    <property type="entry name" value="Homeodomain-like"/>
    <property type="match status" value="1"/>
</dbReference>
<evidence type="ECO:0000313" key="3">
    <source>
        <dbReference type="EMBL" id="MPM62747.1"/>
    </source>
</evidence>
<gene>
    <name evidence="3" type="ORF">SDC9_109624</name>
</gene>
<name>A0A645BBQ0_9ZZZZ</name>
<evidence type="ECO:0000256" key="1">
    <source>
        <dbReference type="ARBA" id="ARBA00023125"/>
    </source>
</evidence>
<comment type="caution">
    <text evidence="3">The sequence shown here is derived from an EMBL/GenBank/DDBJ whole genome shotgun (WGS) entry which is preliminary data.</text>
</comment>
<dbReference type="PANTHER" id="PTHR43479:SF11">
    <property type="entry name" value="ACREF_ENVCD OPERON REPRESSOR-RELATED"/>
    <property type="match status" value="1"/>
</dbReference>
<dbReference type="InterPro" id="IPR050624">
    <property type="entry name" value="HTH-type_Tx_Regulator"/>
</dbReference>
<dbReference type="EMBL" id="VSSQ01019025">
    <property type="protein sequence ID" value="MPM62747.1"/>
    <property type="molecule type" value="Genomic_DNA"/>
</dbReference>
<reference evidence="3" key="1">
    <citation type="submission" date="2019-08" db="EMBL/GenBank/DDBJ databases">
        <authorList>
            <person name="Kucharzyk K."/>
            <person name="Murdoch R.W."/>
            <person name="Higgins S."/>
            <person name="Loffler F."/>
        </authorList>
    </citation>
    <scope>NUCLEOTIDE SEQUENCE</scope>
</reference>
<organism evidence="3">
    <name type="scientific">bioreactor metagenome</name>
    <dbReference type="NCBI Taxonomy" id="1076179"/>
    <lineage>
        <taxon>unclassified sequences</taxon>
        <taxon>metagenomes</taxon>
        <taxon>ecological metagenomes</taxon>
    </lineage>
</organism>
<sequence length="205" mass="23508">MSRPPQDPQIRTNEILDVAETMFYERGYQPTMISDIVKKVGVAQGTFYYYFSSKEELVEALINRHLSKFLTAIDAVANSTEISLPRKIELMANIMLATIHGKQGLLLEFLYNDQYLHLMDKVFRQAKKLLAPYLLLVINEGASKHVFSVSYPRAVSNSIMSIIQCYVEAIYEKEEPDILEYQKMFAKRLIENALGLPEGELHILI</sequence>
<dbReference type="PRINTS" id="PR00455">
    <property type="entry name" value="HTHTETR"/>
</dbReference>
<proteinExistence type="predicted"/>
<dbReference type="Gene3D" id="1.10.357.10">
    <property type="entry name" value="Tetracycline Repressor, domain 2"/>
    <property type="match status" value="1"/>
</dbReference>
<dbReference type="InterPro" id="IPR009057">
    <property type="entry name" value="Homeodomain-like_sf"/>
</dbReference>